<dbReference type="InterPro" id="IPR007621">
    <property type="entry name" value="TPM_dom"/>
</dbReference>
<dbReference type="InterPro" id="IPR001841">
    <property type="entry name" value="Znf_RING"/>
</dbReference>
<dbReference type="Proteomes" id="UP000324585">
    <property type="component" value="Unassembled WGS sequence"/>
</dbReference>
<comment type="pathway">
    <text evidence="1">Protein modification; protein ubiquitination.</text>
</comment>
<keyword evidence="10" id="KW-1185">Reference proteome</keyword>
<dbReference type="Gene3D" id="3.30.40.10">
    <property type="entry name" value="Zinc/RING finger domain, C3HC4 (zinc finger)"/>
    <property type="match status" value="1"/>
</dbReference>
<keyword evidence="2" id="KW-0479">Metal-binding</keyword>
<feature type="compositionally biased region" description="Basic and acidic residues" evidence="7">
    <location>
        <begin position="315"/>
        <end position="331"/>
    </location>
</feature>
<feature type="region of interest" description="Disordered" evidence="7">
    <location>
        <begin position="462"/>
        <end position="503"/>
    </location>
</feature>
<dbReference type="Pfam" id="PF12678">
    <property type="entry name" value="zf-rbx1"/>
    <property type="match status" value="1"/>
</dbReference>
<evidence type="ECO:0000259" key="8">
    <source>
        <dbReference type="PROSITE" id="PS50089"/>
    </source>
</evidence>
<dbReference type="Pfam" id="PF04536">
    <property type="entry name" value="TPM_phosphatase"/>
    <property type="match status" value="1"/>
</dbReference>
<feature type="compositionally biased region" description="Gly residues" evidence="7">
    <location>
        <begin position="585"/>
        <end position="600"/>
    </location>
</feature>
<dbReference type="PANTHER" id="PTHR33748">
    <property type="entry name" value="PROTEIN CBG04600"/>
    <property type="match status" value="1"/>
</dbReference>
<reference evidence="10" key="1">
    <citation type="journal article" date="2019" name="Nat. Commun.">
        <title>Expansion of phycobilisome linker gene families in mesophilic red algae.</title>
        <authorList>
            <person name="Lee J."/>
            <person name="Kim D."/>
            <person name="Bhattacharya D."/>
            <person name="Yoon H.S."/>
        </authorList>
    </citation>
    <scope>NUCLEOTIDE SEQUENCE [LARGE SCALE GENOMIC DNA]</scope>
    <source>
        <strain evidence="10">CCMP 1328</strain>
    </source>
</reference>
<dbReference type="InterPro" id="IPR013083">
    <property type="entry name" value="Znf_RING/FYVE/PHD"/>
</dbReference>
<evidence type="ECO:0000313" key="10">
    <source>
        <dbReference type="Proteomes" id="UP000324585"/>
    </source>
</evidence>
<evidence type="ECO:0000256" key="3">
    <source>
        <dbReference type="ARBA" id="ARBA00022771"/>
    </source>
</evidence>
<proteinExistence type="predicted"/>
<keyword evidence="3 6" id="KW-0863">Zinc-finger</keyword>
<name>A0A5J4Z379_PORPP</name>
<dbReference type="GO" id="GO:0016020">
    <property type="term" value="C:membrane"/>
    <property type="evidence" value="ECO:0007669"/>
    <property type="project" value="TreeGrafter"/>
</dbReference>
<evidence type="ECO:0000256" key="4">
    <source>
        <dbReference type="ARBA" id="ARBA00022786"/>
    </source>
</evidence>
<dbReference type="OrthoDB" id="8062037at2759"/>
<dbReference type="InterPro" id="IPR024766">
    <property type="entry name" value="Znf_RING_H2"/>
</dbReference>
<dbReference type="SUPFAM" id="SSF57850">
    <property type="entry name" value="RING/U-box"/>
    <property type="match status" value="1"/>
</dbReference>
<comment type="caution">
    <text evidence="9">The sequence shown here is derived from an EMBL/GenBank/DDBJ whole genome shotgun (WGS) entry which is preliminary data.</text>
</comment>
<dbReference type="EMBL" id="VRMN01000002">
    <property type="protein sequence ID" value="KAA8497354.1"/>
    <property type="molecule type" value="Genomic_DNA"/>
</dbReference>
<dbReference type="PROSITE" id="PS50089">
    <property type="entry name" value="ZF_RING_2"/>
    <property type="match status" value="1"/>
</dbReference>
<dbReference type="AlphaFoldDB" id="A0A5J4Z379"/>
<organism evidence="9 10">
    <name type="scientific">Porphyridium purpureum</name>
    <name type="common">Red alga</name>
    <name type="synonym">Porphyridium cruentum</name>
    <dbReference type="NCBI Taxonomy" id="35688"/>
    <lineage>
        <taxon>Eukaryota</taxon>
        <taxon>Rhodophyta</taxon>
        <taxon>Bangiophyceae</taxon>
        <taxon>Porphyridiales</taxon>
        <taxon>Porphyridiaceae</taxon>
        <taxon>Porphyridium</taxon>
    </lineage>
</organism>
<evidence type="ECO:0000256" key="5">
    <source>
        <dbReference type="ARBA" id="ARBA00022833"/>
    </source>
</evidence>
<evidence type="ECO:0000256" key="1">
    <source>
        <dbReference type="ARBA" id="ARBA00004906"/>
    </source>
</evidence>
<dbReference type="SMART" id="SM00184">
    <property type="entry name" value="RING"/>
    <property type="match status" value="1"/>
</dbReference>
<feature type="region of interest" description="Disordered" evidence="7">
    <location>
        <begin position="305"/>
        <end position="424"/>
    </location>
</feature>
<protein>
    <recommendedName>
        <fullName evidence="8">RING-type domain-containing protein</fullName>
    </recommendedName>
</protein>
<accession>A0A5J4Z379</accession>
<keyword evidence="4" id="KW-0833">Ubl conjugation pathway</keyword>
<dbReference type="Gene3D" id="3.10.310.50">
    <property type="match status" value="1"/>
</dbReference>
<gene>
    <name evidence="9" type="ORF">FVE85_1083</name>
</gene>
<keyword evidence="5" id="KW-0862">Zinc</keyword>
<dbReference type="PANTHER" id="PTHR33748:SF5">
    <property type="entry name" value="GROUND-LIKE DOMAIN-CONTAINING PROTEIN"/>
    <property type="match status" value="1"/>
</dbReference>
<evidence type="ECO:0000256" key="2">
    <source>
        <dbReference type="ARBA" id="ARBA00022723"/>
    </source>
</evidence>
<evidence type="ECO:0000313" key="9">
    <source>
        <dbReference type="EMBL" id="KAA8497354.1"/>
    </source>
</evidence>
<evidence type="ECO:0000256" key="7">
    <source>
        <dbReference type="SAM" id="MobiDB-lite"/>
    </source>
</evidence>
<sequence>MAVRSAQSQAALTMLPLRTRRACVLIVALCTVFVWTNGAAQGEAAGRARKVSEIPNPYTDPASCGRPDGVAHSWVCDPDQILSRDEQDTVDGVAGMIAQGLVPYKKLTCGNQLVGVQVAVAIIAKMDFGTGSASASKLPEYLLARHAEAFAKQLHDAWGVGDAQCNFGALVFISVVDRRVHISTGKGVLQYLPDKAVDAIIAEARPYLRHEDYGRAAEDIVHNIGRIVSGKELRSSGVAGWLESLKEWLIPGAFVALFGGMTYFSNRQTQRRTQEYSRVVTQLTRIEEDRARARANEYQQRSCPICLDDFPQDTSAERVPDERSSDTDGGTRNEGITFPKSDATMPLSPNIHADESAGAGGSTSAVVTERVVRRKRTGSHSASSDAKDDDSRSSSDAAGRVTPAVAPAPAEGTAGMAEGSNRPNAPSDVVLMRCGHKYHRSCITSWAQRGSNLDCPVCRTPLGGPDDSSRPDDNDDALPPGVDDADYPGGGLGGTGSASSFGNGCVNPMMRANQQRAWDREMRFRLFRLHHRYPQFISPSMYHRWNRGWGAPNTTFVQDASFRALNPQLRAQARGMGRSGTSVRFGGGSSRGGGGRGGGW</sequence>
<dbReference type="GO" id="GO:0008270">
    <property type="term" value="F:zinc ion binding"/>
    <property type="evidence" value="ECO:0007669"/>
    <property type="project" value="UniProtKB-KW"/>
</dbReference>
<feature type="domain" description="RING-type" evidence="8">
    <location>
        <begin position="426"/>
        <end position="459"/>
    </location>
</feature>
<feature type="region of interest" description="Disordered" evidence="7">
    <location>
        <begin position="572"/>
        <end position="600"/>
    </location>
</feature>
<evidence type="ECO:0000256" key="6">
    <source>
        <dbReference type="PROSITE-ProRule" id="PRU00175"/>
    </source>
</evidence>
<dbReference type="OMA" id="MSERMEG"/>